<evidence type="ECO:0000313" key="12">
    <source>
        <dbReference type="Proteomes" id="UP000637359"/>
    </source>
</evidence>
<feature type="transmembrane region" description="Helical" evidence="9">
    <location>
        <begin position="43"/>
        <end position="64"/>
    </location>
</feature>
<evidence type="ECO:0000313" key="11">
    <source>
        <dbReference type="EMBL" id="MBC5638027.1"/>
    </source>
</evidence>
<feature type="transmembrane region" description="Helical" evidence="9">
    <location>
        <begin position="12"/>
        <end position="31"/>
    </location>
</feature>
<sequence length="419" mass="44591">MQSFVDFIQGFLGLGATVILPVAIFLLGLFFGQKPGKAFRSGLTIGVAFVGIFLVIDLLTLNLGPAAQGMVDRLGVELNVIDVGWPATSSIAWASVVAAFIIPLGLVVNVVMLLTKTTKVMNVDIWNYWHYTFMAAVIYAISGSVIQGLIAAVIFQILCLKIADWTTPMVRDFYEMPGVSVATGSTVSYAPFIFLVKGLQKIPGINKLKADSDSIQKRFGVFGDSMVIGLVLGAAIGALAGYDIGDIIGIGMSMAAVMILMPRMVKILMEGLMPVSESARTWLNKKFGDSDITIGLDAAVLLGHPSVIATALILTPITVLIAVILPGNNVLPFGDLATIPFVIAFIVGAARGNIIHSVIVGTIMIALSLYMATDIAPVFTQMATEASINLPEGSAMVSSIDQGGNLINWVIWRFFDLFN</sequence>
<dbReference type="RefSeq" id="WP_186870735.1">
    <property type="nucleotide sequence ID" value="NZ_JACOOL010000011.1"/>
</dbReference>
<comment type="caution">
    <text evidence="11">The sequence shown here is derived from an EMBL/GenBank/DDBJ whole genome shotgun (WGS) entry which is preliminary data.</text>
</comment>
<dbReference type="GO" id="GO:0009401">
    <property type="term" value="P:phosphoenolpyruvate-dependent sugar phosphotransferase system"/>
    <property type="evidence" value="ECO:0007669"/>
    <property type="project" value="UniProtKB-KW"/>
</dbReference>
<dbReference type="Proteomes" id="UP000637359">
    <property type="component" value="Unassembled WGS sequence"/>
</dbReference>
<reference evidence="11" key="1">
    <citation type="submission" date="2020-08" db="EMBL/GenBank/DDBJ databases">
        <title>Genome public.</title>
        <authorList>
            <person name="Liu C."/>
            <person name="Sun Q."/>
        </authorList>
    </citation>
    <scope>NUCLEOTIDE SEQUENCE</scope>
    <source>
        <strain evidence="11">BX22</strain>
    </source>
</reference>
<accession>A0A923L7W6</accession>
<evidence type="ECO:0000256" key="6">
    <source>
        <dbReference type="ARBA" id="ARBA00022692"/>
    </source>
</evidence>
<dbReference type="GO" id="GO:0015577">
    <property type="term" value="F:galactitol transmembrane transporter activity"/>
    <property type="evidence" value="ECO:0007669"/>
    <property type="project" value="InterPro"/>
</dbReference>
<feature type="transmembrane region" description="Helical" evidence="9">
    <location>
        <begin position="178"/>
        <end position="199"/>
    </location>
</feature>
<dbReference type="PIRSF" id="PIRSF006304">
    <property type="entry name" value="GatC"/>
    <property type="match status" value="1"/>
</dbReference>
<keyword evidence="6 9" id="KW-0812">Transmembrane</keyword>
<feature type="transmembrane region" description="Helical" evidence="9">
    <location>
        <begin position="354"/>
        <end position="372"/>
    </location>
</feature>
<evidence type="ECO:0000256" key="1">
    <source>
        <dbReference type="ARBA" id="ARBA00004651"/>
    </source>
</evidence>
<evidence type="ECO:0000256" key="7">
    <source>
        <dbReference type="ARBA" id="ARBA00022989"/>
    </source>
</evidence>
<keyword evidence="7 9" id="KW-1133">Transmembrane helix</keyword>
<dbReference type="InterPro" id="IPR013014">
    <property type="entry name" value="PTS_EIIC_2"/>
</dbReference>
<dbReference type="PANTHER" id="PTHR37324">
    <property type="entry name" value="PTS SYSTEM GALACTITOL-SPECIFIC EIIC COMPONENT"/>
    <property type="match status" value="1"/>
</dbReference>
<evidence type="ECO:0000256" key="5">
    <source>
        <dbReference type="ARBA" id="ARBA00022683"/>
    </source>
</evidence>
<keyword evidence="8 9" id="KW-0472">Membrane</keyword>
<keyword evidence="2" id="KW-0813">Transport</keyword>
<evidence type="ECO:0000256" key="8">
    <source>
        <dbReference type="ARBA" id="ARBA00023136"/>
    </source>
</evidence>
<keyword evidence="3" id="KW-1003">Cell membrane</keyword>
<feature type="transmembrane region" description="Helical" evidence="9">
    <location>
        <begin position="219"/>
        <end position="241"/>
    </location>
</feature>
<name>A0A923L7W6_9BACI</name>
<dbReference type="PANTHER" id="PTHR37324:SF2">
    <property type="entry name" value="PTS SYSTEM GALACTITOL-SPECIFIC EIIC COMPONENT"/>
    <property type="match status" value="1"/>
</dbReference>
<proteinExistence type="predicted"/>
<evidence type="ECO:0000256" key="2">
    <source>
        <dbReference type="ARBA" id="ARBA00022448"/>
    </source>
</evidence>
<dbReference type="NCBIfam" id="TIGR00827">
    <property type="entry name" value="EIIC-GAT"/>
    <property type="match status" value="1"/>
</dbReference>
<evidence type="ECO:0000256" key="9">
    <source>
        <dbReference type="SAM" id="Phobius"/>
    </source>
</evidence>
<feature type="transmembrane region" description="Helical" evidence="9">
    <location>
        <begin position="91"/>
        <end position="115"/>
    </location>
</feature>
<dbReference type="EMBL" id="JACOOL010000011">
    <property type="protein sequence ID" value="MBC5638027.1"/>
    <property type="molecule type" value="Genomic_DNA"/>
</dbReference>
<keyword evidence="5" id="KW-0598">Phosphotransferase system</keyword>
<organism evidence="11 12">
    <name type="scientific">Ornithinibacillus hominis</name>
    <dbReference type="NCBI Taxonomy" id="2763055"/>
    <lineage>
        <taxon>Bacteria</taxon>
        <taxon>Bacillati</taxon>
        <taxon>Bacillota</taxon>
        <taxon>Bacilli</taxon>
        <taxon>Bacillales</taxon>
        <taxon>Bacillaceae</taxon>
        <taxon>Ornithinibacillus</taxon>
    </lineage>
</organism>
<feature type="transmembrane region" description="Helical" evidence="9">
    <location>
        <begin position="247"/>
        <end position="265"/>
    </location>
</feature>
<evidence type="ECO:0000256" key="3">
    <source>
        <dbReference type="ARBA" id="ARBA00022475"/>
    </source>
</evidence>
<dbReference type="AlphaFoldDB" id="A0A923L7W6"/>
<keyword evidence="12" id="KW-1185">Reference proteome</keyword>
<protein>
    <submittedName>
        <fullName evidence="11">PTS galactitol transporter subunit IIC</fullName>
    </submittedName>
</protein>
<gene>
    <name evidence="11" type="ORF">H8S33_14615</name>
</gene>
<evidence type="ECO:0000259" key="10">
    <source>
        <dbReference type="PROSITE" id="PS51104"/>
    </source>
</evidence>
<evidence type="ECO:0000256" key="4">
    <source>
        <dbReference type="ARBA" id="ARBA00022597"/>
    </source>
</evidence>
<dbReference type="InterPro" id="IPR004703">
    <property type="entry name" value="PTS_sugar-sp_permease"/>
</dbReference>
<dbReference type="PROSITE" id="PS51104">
    <property type="entry name" value="PTS_EIIC_TYPE_2"/>
    <property type="match status" value="1"/>
</dbReference>
<keyword evidence="4" id="KW-0762">Sugar transport</keyword>
<comment type="subcellular location">
    <subcellularLocation>
        <location evidence="1">Cell membrane</location>
        <topology evidence="1">Multi-pass membrane protein</topology>
    </subcellularLocation>
</comment>
<feature type="transmembrane region" description="Helical" evidence="9">
    <location>
        <begin position="136"/>
        <end position="158"/>
    </location>
</feature>
<dbReference type="GO" id="GO:0005886">
    <property type="term" value="C:plasma membrane"/>
    <property type="evidence" value="ECO:0007669"/>
    <property type="project" value="UniProtKB-SubCell"/>
</dbReference>
<dbReference type="Pfam" id="PF03611">
    <property type="entry name" value="EIIC-GAT"/>
    <property type="match status" value="1"/>
</dbReference>
<feature type="transmembrane region" description="Helical" evidence="9">
    <location>
        <begin position="294"/>
        <end position="324"/>
    </location>
</feature>
<dbReference type="InterPro" id="IPR013853">
    <property type="entry name" value="EIIC-GAT"/>
</dbReference>
<feature type="transmembrane region" description="Helical" evidence="9">
    <location>
        <begin position="330"/>
        <end position="347"/>
    </location>
</feature>
<feature type="domain" description="PTS EIIC type-2" evidence="10">
    <location>
        <begin position="8"/>
        <end position="419"/>
    </location>
</feature>